<dbReference type="AlphaFoldDB" id="A0A7R9PYJ7"/>
<evidence type="ECO:0000256" key="6">
    <source>
        <dbReference type="ARBA" id="ARBA00022989"/>
    </source>
</evidence>
<keyword evidence="3" id="KW-0813">Transport</keyword>
<proteinExistence type="inferred from homology"/>
<dbReference type="InterPro" id="IPR037272">
    <property type="entry name" value="SNS_sf"/>
</dbReference>
<dbReference type="GO" id="GO:0005886">
    <property type="term" value="C:plasma membrane"/>
    <property type="evidence" value="ECO:0007669"/>
    <property type="project" value="TreeGrafter"/>
</dbReference>
<dbReference type="GO" id="GO:0098793">
    <property type="term" value="C:presynapse"/>
    <property type="evidence" value="ECO:0007669"/>
    <property type="project" value="GOC"/>
</dbReference>
<dbReference type="InterPro" id="IPR000175">
    <property type="entry name" value="Na/ntran_symport"/>
</dbReference>
<comment type="similarity">
    <text evidence="2">Belongs to the sodium:neurotransmitter symporter (SNF) (TC 2.A.22) family.</text>
</comment>
<evidence type="ECO:0000256" key="1">
    <source>
        <dbReference type="ARBA" id="ARBA00004141"/>
    </source>
</evidence>
<keyword evidence="6 8" id="KW-1133">Transmembrane helix</keyword>
<evidence type="ECO:0000256" key="8">
    <source>
        <dbReference type="SAM" id="Phobius"/>
    </source>
</evidence>
<comment type="subcellular location">
    <subcellularLocation>
        <location evidence="1">Membrane</location>
        <topology evidence="1">Multi-pass membrane protein</topology>
    </subcellularLocation>
</comment>
<dbReference type="PANTHER" id="PTHR11616:SF279">
    <property type="entry name" value="SODIUM-DEPENDENT SEROTONIN TRANSPORTER"/>
    <property type="match status" value="1"/>
</dbReference>
<dbReference type="OrthoDB" id="6581954at2759"/>
<gene>
    <name evidence="9" type="ORF">OSB1V03_LOCUS5987</name>
</gene>
<keyword evidence="7 8" id="KW-0472">Membrane</keyword>
<accession>A0A7R9PYJ7</accession>
<evidence type="ECO:0000256" key="4">
    <source>
        <dbReference type="ARBA" id="ARBA00022692"/>
    </source>
</evidence>
<feature type="transmembrane region" description="Helical" evidence="8">
    <location>
        <begin position="75"/>
        <end position="93"/>
    </location>
</feature>
<evidence type="ECO:0000256" key="7">
    <source>
        <dbReference type="ARBA" id="ARBA00023136"/>
    </source>
</evidence>
<dbReference type="Proteomes" id="UP000759131">
    <property type="component" value="Unassembled WGS sequence"/>
</dbReference>
<dbReference type="GO" id="GO:0006865">
    <property type="term" value="P:amino acid transport"/>
    <property type="evidence" value="ECO:0007669"/>
    <property type="project" value="TreeGrafter"/>
</dbReference>
<dbReference type="EMBL" id="OC857723">
    <property type="protein sequence ID" value="CAD7625553.1"/>
    <property type="molecule type" value="Genomic_DNA"/>
</dbReference>
<evidence type="ECO:0000256" key="2">
    <source>
        <dbReference type="ARBA" id="ARBA00006459"/>
    </source>
</evidence>
<dbReference type="SUPFAM" id="SSF161070">
    <property type="entry name" value="SNF-like"/>
    <property type="match status" value="1"/>
</dbReference>
<dbReference type="GO" id="GO:0005335">
    <property type="term" value="F:serotonin:sodium:chloride symporter activity"/>
    <property type="evidence" value="ECO:0007669"/>
    <property type="project" value="TreeGrafter"/>
</dbReference>
<evidence type="ECO:0000313" key="10">
    <source>
        <dbReference type="Proteomes" id="UP000759131"/>
    </source>
</evidence>
<evidence type="ECO:0000313" key="9">
    <source>
        <dbReference type="EMBL" id="CAD7625553.1"/>
    </source>
</evidence>
<keyword evidence="5" id="KW-0769">Symport</keyword>
<evidence type="ECO:0000256" key="3">
    <source>
        <dbReference type="ARBA" id="ARBA00022448"/>
    </source>
</evidence>
<keyword evidence="10" id="KW-1185">Reference proteome</keyword>
<dbReference type="Pfam" id="PF00209">
    <property type="entry name" value="SNF"/>
    <property type="match status" value="1"/>
</dbReference>
<dbReference type="GO" id="GO:0043005">
    <property type="term" value="C:neuron projection"/>
    <property type="evidence" value="ECO:0007669"/>
    <property type="project" value="TreeGrafter"/>
</dbReference>
<dbReference type="PANTHER" id="PTHR11616">
    <property type="entry name" value="SODIUM/CHLORIDE DEPENDENT TRANSPORTER"/>
    <property type="match status" value="1"/>
</dbReference>
<keyword evidence="4 8" id="KW-0812">Transmembrane</keyword>
<evidence type="ECO:0000256" key="5">
    <source>
        <dbReference type="ARBA" id="ARBA00022847"/>
    </source>
</evidence>
<reference evidence="9" key="1">
    <citation type="submission" date="2020-11" db="EMBL/GenBank/DDBJ databases">
        <authorList>
            <person name="Tran Van P."/>
        </authorList>
    </citation>
    <scope>NUCLEOTIDE SEQUENCE</scope>
</reference>
<dbReference type="PROSITE" id="PS50267">
    <property type="entry name" value="NA_NEUROTRAN_SYMP_3"/>
    <property type="match status" value="1"/>
</dbReference>
<dbReference type="EMBL" id="CAJPIZ010003148">
    <property type="protein sequence ID" value="CAG2105983.1"/>
    <property type="molecule type" value="Genomic_DNA"/>
</dbReference>
<organism evidence="9">
    <name type="scientific">Medioppia subpectinata</name>
    <dbReference type="NCBI Taxonomy" id="1979941"/>
    <lineage>
        <taxon>Eukaryota</taxon>
        <taxon>Metazoa</taxon>
        <taxon>Ecdysozoa</taxon>
        <taxon>Arthropoda</taxon>
        <taxon>Chelicerata</taxon>
        <taxon>Arachnida</taxon>
        <taxon>Acari</taxon>
        <taxon>Acariformes</taxon>
        <taxon>Sarcoptiformes</taxon>
        <taxon>Oribatida</taxon>
        <taxon>Brachypylina</taxon>
        <taxon>Oppioidea</taxon>
        <taxon>Oppiidae</taxon>
        <taxon>Medioppia</taxon>
    </lineage>
</organism>
<name>A0A7R9PYJ7_9ACAR</name>
<protein>
    <submittedName>
        <fullName evidence="9">Uncharacterized protein</fullName>
    </submittedName>
</protein>
<dbReference type="GO" id="GO:0051378">
    <property type="term" value="F:serotonin binding"/>
    <property type="evidence" value="ECO:0007669"/>
    <property type="project" value="TreeGrafter"/>
</dbReference>
<sequence>MAQIKQSSTLSSIESDIVLNPSLTKGMGDLGSGAMTDNVCTDTPMPSTGLQNSRSTSQLETTGANLSSNLYKSAFLIPYIVMLIFGGLPLFYLELALGQYYSSGCITIWKRLCPIMKVITLCKFRGTQGFHKCKKGIIKAIIDNCYNK</sequence>